<evidence type="ECO:0000313" key="2">
    <source>
        <dbReference type="Proteomes" id="UP000235672"/>
    </source>
</evidence>
<dbReference type="AlphaFoldDB" id="A0A2J6QJI6"/>
<reference evidence="1 2" key="1">
    <citation type="submission" date="2016-05" db="EMBL/GenBank/DDBJ databases">
        <title>A degradative enzymes factory behind the ericoid mycorrhizal symbiosis.</title>
        <authorList>
            <consortium name="DOE Joint Genome Institute"/>
            <person name="Martino E."/>
            <person name="Morin E."/>
            <person name="Grelet G."/>
            <person name="Kuo A."/>
            <person name="Kohler A."/>
            <person name="Daghino S."/>
            <person name="Barry K."/>
            <person name="Choi C."/>
            <person name="Cichocki N."/>
            <person name="Clum A."/>
            <person name="Copeland A."/>
            <person name="Hainaut M."/>
            <person name="Haridas S."/>
            <person name="Labutti K."/>
            <person name="Lindquist E."/>
            <person name="Lipzen A."/>
            <person name="Khouja H.-R."/>
            <person name="Murat C."/>
            <person name="Ohm R."/>
            <person name="Olson A."/>
            <person name="Spatafora J."/>
            <person name="Veneault-Fourrey C."/>
            <person name="Henrissat B."/>
            <person name="Grigoriev I."/>
            <person name="Martin F."/>
            <person name="Perotto S."/>
        </authorList>
    </citation>
    <scope>NUCLEOTIDE SEQUENCE [LARGE SCALE GENOMIC DNA]</scope>
    <source>
        <strain evidence="1 2">UAMH 7357</strain>
    </source>
</reference>
<evidence type="ECO:0000313" key="1">
    <source>
        <dbReference type="EMBL" id="PMD26431.1"/>
    </source>
</evidence>
<evidence type="ECO:0008006" key="3">
    <source>
        <dbReference type="Google" id="ProtNLM"/>
    </source>
</evidence>
<dbReference type="STRING" id="1745343.A0A2J6QJI6"/>
<accession>A0A2J6QJI6</accession>
<keyword evidence="2" id="KW-1185">Reference proteome</keyword>
<proteinExistence type="predicted"/>
<dbReference type="EMBL" id="KZ613468">
    <property type="protein sequence ID" value="PMD26431.1"/>
    <property type="molecule type" value="Genomic_DNA"/>
</dbReference>
<dbReference type="Pfam" id="PF26639">
    <property type="entry name" value="Het-6_barrel"/>
    <property type="match status" value="1"/>
</dbReference>
<dbReference type="Proteomes" id="UP000235672">
    <property type="component" value="Unassembled WGS sequence"/>
</dbReference>
<dbReference type="PANTHER" id="PTHR24148:SF73">
    <property type="entry name" value="HET DOMAIN PROTEIN (AFU_ORTHOLOGUE AFUA_8G01020)"/>
    <property type="match status" value="1"/>
</dbReference>
<protein>
    <recommendedName>
        <fullName evidence="3">Heterokaryon incompatibility domain-containing protein</fullName>
    </recommendedName>
</protein>
<dbReference type="PANTHER" id="PTHR24148">
    <property type="entry name" value="ANKYRIN REPEAT DOMAIN-CONTAINING PROTEIN 39 HOMOLOG-RELATED"/>
    <property type="match status" value="1"/>
</dbReference>
<sequence>MLGMAVKGFQDRIQIAYSKSSSKDALQTYIHCAKTCIEEGLPAILELVGGRPRIPDLPSWCPHLGTQKAHGQSFRTWHRAGISDDVMTNDLFHARTTTTDNNLDIAGFRVDTVSECVESEHPGPFSRVMQQPVTWARKFVTWEAQCLALAQRTRLEVVPVEHVLTLVVTRRRLPNIKEKDLLQAHHDNLLAVKFLAQERDRIRPPQERTELCWDACQENGNLCTNRRYFSTENGRLGVGPLDIKKGDTVCVLYGTRPVYVLRESEGTGEWLLIGGAYVHELMDLTGL</sequence>
<name>A0A2J6QJI6_9HELO</name>
<dbReference type="InterPro" id="IPR052895">
    <property type="entry name" value="HetReg/Transcr_Mod"/>
</dbReference>
<gene>
    <name evidence="1" type="ORF">NA56DRAFT_344945</name>
</gene>
<dbReference type="OrthoDB" id="3556612at2759"/>
<organism evidence="1 2">
    <name type="scientific">Hyaloscypha hepaticicola</name>
    <dbReference type="NCBI Taxonomy" id="2082293"/>
    <lineage>
        <taxon>Eukaryota</taxon>
        <taxon>Fungi</taxon>
        <taxon>Dikarya</taxon>
        <taxon>Ascomycota</taxon>
        <taxon>Pezizomycotina</taxon>
        <taxon>Leotiomycetes</taxon>
        <taxon>Helotiales</taxon>
        <taxon>Hyaloscyphaceae</taxon>
        <taxon>Hyaloscypha</taxon>
    </lineage>
</organism>